<dbReference type="InterPro" id="IPR013955">
    <property type="entry name" value="Rep_factor-A_C"/>
</dbReference>
<accession>A0A2K3MZY5</accession>
<feature type="domain" description="Replication factor A C-terminal" evidence="7">
    <location>
        <begin position="298"/>
        <end position="407"/>
    </location>
</feature>
<evidence type="ECO:0000259" key="6">
    <source>
        <dbReference type="Pfam" id="PF02721"/>
    </source>
</evidence>
<evidence type="ECO:0000313" key="8">
    <source>
        <dbReference type="EMBL" id="PNX96365.1"/>
    </source>
</evidence>
<dbReference type="GO" id="GO:0003677">
    <property type="term" value="F:DNA binding"/>
    <property type="evidence" value="ECO:0007669"/>
    <property type="project" value="UniProtKB-KW"/>
</dbReference>
<evidence type="ECO:0000256" key="2">
    <source>
        <dbReference type="ARBA" id="ARBA00022723"/>
    </source>
</evidence>
<dbReference type="OrthoDB" id="1931061at2759"/>
<evidence type="ECO:0000256" key="1">
    <source>
        <dbReference type="ARBA" id="ARBA00005690"/>
    </source>
</evidence>
<dbReference type="CDD" id="cd04476">
    <property type="entry name" value="RPA1_DBD_C"/>
    <property type="match status" value="1"/>
</dbReference>
<dbReference type="CDD" id="cd04481">
    <property type="entry name" value="RPA1_DBD_B_like"/>
    <property type="match status" value="1"/>
</dbReference>
<keyword evidence="3" id="KW-0863">Zinc-finger</keyword>
<keyword evidence="2" id="KW-0479">Metal-binding</keyword>
<reference evidence="8 9" key="1">
    <citation type="journal article" date="2014" name="Am. J. Bot.">
        <title>Genome assembly and annotation for red clover (Trifolium pratense; Fabaceae).</title>
        <authorList>
            <person name="Istvanek J."/>
            <person name="Jaros M."/>
            <person name="Krenek A."/>
            <person name="Repkova J."/>
        </authorList>
    </citation>
    <scope>NUCLEOTIDE SEQUENCE [LARGE SCALE GENOMIC DNA]</scope>
    <source>
        <strain evidence="9">cv. Tatra</strain>
        <tissue evidence="8">Young leaves</tissue>
    </source>
</reference>
<evidence type="ECO:0000256" key="4">
    <source>
        <dbReference type="ARBA" id="ARBA00022833"/>
    </source>
</evidence>
<dbReference type="EMBL" id="ASHM01014424">
    <property type="protein sequence ID" value="PNX96365.1"/>
    <property type="molecule type" value="Genomic_DNA"/>
</dbReference>
<comment type="similarity">
    <text evidence="1">Belongs to the replication factor A protein 1 family.</text>
</comment>
<dbReference type="Pfam" id="PF08646">
    <property type="entry name" value="Rep_fac-A_C"/>
    <property type="match status" value="1"/>
</dbReference>
<name>A0A2K3MZY5_TRIPR</name>
<dbReference type="InterPro" id="IPR012340">
    <property type="entry name" value="NA-bd_OB-fold"/>
</dbReference>
<dbReference type="Pfam" id="PF02721">
    <property type="entry name" value="DUF223"/>
    <property type="match status" value="1"/>
</dbReference>
<dbReference type="PANTHER" id="PTHR47165">
    <property type="entry name" value="OS03G0429900 PROTEIN"/>
    <property type="match status" value="1"/>
</dbReference>
<gene>
    <name evidence="8" type="ORF">L195_g019571</name>
</gene>
<evidence type="ECO:0000256" key="3">
    <source>
        <dbReference type="ARBA" id="ARBA00022771"/>
    </source>
</evidence>
<dbReference type="GO" id="GO:0008270">
    <property type="term" value="F:zinc ion binding"/>
    <property type="evidence" value="ECO:0007669"/>
    <property type="project" value="UniProtKB-KW"/>
</dbReference>
<dbReference type="AlphaFoldDB" id="A0A2K3MZY5"/>
<organism evidence="8 9">
    <name type="scientific">Trifolium pratense</name>
    <name type="common">Red clover</name>
    <dbReference type="NCBI Taxonomy" id="57577"/>
    <lineage>
        <taxon>Eukaryota</taxon>
        <taxon>Viridiplantae</taxon>
        <taxon>Streptophyta</taxon>
        <taxon>Embryophyta</taxon>
        <taxon>Tracheophyta</taxon>
        <taxon>Spermatophyta</taxon>
        <taxon>Magnoliopsida</taxon>
        <taxon>eudicotyledons</taxon>
        <taxon>Gunneridae</taxon>
        <taxon>Pentapetalae</taxon>
        <taxon>rosids</taxon>
        <taxon>fabids</taxon>
        <taxon>Fabales</taxon>
        <taxon>Fabaceae</taxon>
        <taxon>Papilionoideae</taxon>
        <taxon>50 kb inversion clade</taxon>
        <taxon>NPAAA clade</taxon>
        <taxon>Hologalegina</taxon>
        <taxon>IRL clade</taxon>
        <taxon>Trifolieae</taxon>
        <taxon>Trifolium</taxon>
    </lineage>
</organism>
<dbReference type="PANTHER" id="PTHR47165:SF4">
    <property type="entry name" value="OS03G0429900 PROTEIN"/>
    <property type="match status" value="1"/>
</dbReference>
<dbReference type="CDD" id="cd04480">
    <property type="entry name" value="RPA1_DBD_A_like"/>
    <property type="match status" value="1"/>
</dbReference>
<dbReference type="STRING" id="57577.A0A2K3MZY5"/>
<reference evidence="8 9" key="2">
    <citation type="journal article" date="2017" name="Front. Plant Sci.">
        <title>Gene Classification and Mining of Molecular Markers Useful in Red Clover (Trifolium pratense) Breeding.</title>
        <authorList>
            <person name="Istvanek J."/>
            <person name="Dluhosova J."/>
            <person name="Dluhos P."/>
            <person name="Patkova L."/>
            <person name="Nedelnik J."/>
            <person name="Repkova J."/>
        </authorList>
    </citation>
    <scope>NUCLEOTIDE SEQUENCE [LARGE SCALE GENOMIC DNA]</scope>
    <source>
        <strain evidence="9">cv. Tatra</strain>
        <tissue evidence="8">Young leaves</tissue>
    </source>
</reference>
<feature type="domain" description="Replication protein A 70 kDa DNA-binding subunit B/D first OB fold" evidence="6">
    <location>
        <begin position="5"/>
        <end position="108"/>
    </location>
</feature>
<protein>
    <submittedName>
        <fullName evidence="8">Replication factor-A carboxy-terminal domain protein</fullName>
    </submittedName>
</protein>
<dbReference type="SUPFAM" id="SSF50249">
    <property type="entry name" value="Nucleic acid-binding proteins"/>
    <property type="match status" value="3"/>
</dbReference>
<evidence type="ECO:0000313" key="9">
    <source>
        <dbReference type="Proteomes" id="UP000236291"/>
    </source>
</evidence>
<keyword evidence="4" id="KW-0862">Zinc</keyword>
<proteinExistence type="inferred from homology"/>
<dbReference type="Proteomes" id="UP000236291">
    <property type="component" value="Unassembled WGS sequence"/>
</dbReference>
<dbReference type="Gene3D" id="2.40.50.140">
    <property type="entry name" value="Nucleic acid-binding proteins"/>
    <property type="match status" value="3"/>
</dbReference>
<dbReference type="InterPro" id="IPR003871">
    <property type="entry name" value="RFA1B/D_OB_1st"/>
</dbReference>
<dbReference type="InterPro" id="IPR047192">
    <property type="entry name" value="Euk_RPA1_DBD_C"/>
</dbReference>
<evidence type="ECO:0000259" key="7">
    <source>
        <dbReference type="Pfam" id="PF08646"/>
    </source>
</evidence>
<comment type="caution">
    <text evidence="8">The sequence shown here is derived from an EMBL/GenBank/DDBJ whole genome shotgun (WGS) entry which is preliminary data.</text>
</comment>
<keyword evidence="5" id="KW-0238">DNA-binding</keyword>
<evidence type="ECO:0000256" key="5">
    <source>
        <dbReference type="ARBA" id="ARBA00023125"/>
    </source>
</evidence>
<sequence length="556" mass="61519">MNTAFDMLGVVSPGRESWRFKVRVLRLWTTSSFLQPEVVNTLEMVLIDEKGVKIHASVRRQLLYLFQSKISEGNVYKMSYFTVSPASGFYRTTPHPYKLVFQLKTKVQVSESNKIDLYGLSLTKISDIHSEVAAPEFLVDVIGVITGMSADREYIRDGKVVKMIVFELTDQSGKCECALFGDYVHSLQSMLGKAHNGLPVVVVQFAKIKTFRGSISIQNIINATRLFVNPAIEEADALKNGIAANGIETPSTIPLLGARAKPSYEEDFLLNYPKITIAELVEKAEDGVYVVCAVVDGLVEGEDWWYPACNCHRSVVADSGAYYCKVCVKHVYQMFPRYKVKFRVADSTGNAVFVVFDSDMRLLIHKDCSDVVAAFKPESSIEYPTDFKLLKGMRLLFKVEKVTNAFEQFDVSYKVKRVCNELSTIEAFVVPEVTNSPTRVLSSGFSESEDESDMEHEFVEDSLNRDIVVQGDGGAGCAGSLEAVHFKDSVVDSAGEVISLDDDSDAGITEFVSAASKLAKDAKLFAVKRNLSSAFAECNDVGESSNPSKCLKTKED</sequence>